<evidence type="ECO:0000313" key="3">
    <source>
        <dbReference type="Proteomes" id="UP000325211"/>
    </source>
</evidence>
<evidence type="ECO:0000259" key="1">
    <source>
        <dbReference type="Pfam" id="PF13539"/>
    </source>
</evidence>
<organism evidence="2 3">
    <name type="scientific">Streptomyces venezuelae</name>
    <dbReference type="NCBI Taxonomy" id="54571"/>
    <lineage>
        <taxon>Bacteria</taxon>
        <taxon>Bacillati</taxon>
        <taxon>Actinomycetota</taxon>
        <taxon>Actinomycetes</taxon>
        <taxon>Kitasatosporales</taxon>
        <taxon>Streptomycetaceae</taxon>
        <taxon>Streptomyces</taxon>
    </lineage>
</organism>
<dbReference type="Proteomes" id="UP000325211">
    <property type="component" value="Chromosome"/>
</dbReference>
<dbReference type="Gene3D" id="3.30.1380.10">
    <property type="match status" value="1"/>
</dbReference>
<sequence>MLLGTTATLSCTAQPPKARFQAPALPALSAQVTAVPQDKLGDSHRPGCPVPAERLRLIRMNHWGFDGQIHRGELIVHRNAVRPLIHAFGKAFEARFPIRRMRVMAEYGGDDGRAMAEDNTSGFNCRRVTGDARQLSQHAWGDAVDINPVENPYVDRQGVVHPAEGRAYLTRTPDRPGTIVAGDAVTTAFREIGWHWGGRWTNPDYQHFSANGD</sequence>
<dbReference type="GO" id="GO:0008233">
    <property type="term" value="F:peptidase activity"/>
    <property type="evidence" value="ECO:0007669"/>
    <property type="project" value="InterPro"/>
</dbReference>
<dbReference type="EMBL" id="CP029190">
    <property type="protein sequence ID" value="QES52074.1"/>
    <property type="molecule type" value="Genomic_DNA"/>
</dbReference>
<dbReference type="AlphaFoldDB" id="A0A5P2DA87"/>
<dbReference type="OrthoDB" id="9799970at2"/>
<dbReference type="Pfam" id="PF13539">
    <property type="entry name" value="Peptidase_M15_4"/>
    <property type="match status" value="1"/>
</dbReference>
<reference evidence="2 3" key="1">
    <citation type="submission" date="2018-05" db="EMBL/GenBank/DDBJ databases">
        <title>Streptomyces venezuelae.</title>
        <authorList>
            <person name="Kim W."/>
            <person name="Lee N."/>
            <person name="Cho B.-K."/>
        </authorList>
    </citation>
    <scope>NUCLEOTIDE SEQUENCE [LARGE SCALE GENOMIC DNA]</scope>
    <source>
        <strain evidence="2 3">ATCC 21782</strain>
    </source>
</reference>
<dbReference type="InterPro" id="IPR039561">
    <property type="entry name" value="Peptidase_M15C"/>
</dbReference>
<accession>A0A5P2DA87</accession>
<evidence type="ECO:0000313" key="2">
    <source>
        <dbReference type="EMBL" id="QES52074.1"/>
    </source>
</evidence>
<protein>
    <submittedName>
        <fullName evidence="2">Peptidase M15</fullName>
    </submittedName>
</protein>
<name>A0A5P2DA87_STRVZ</name>
<gene>
    <name evidence="2" type="ORF">DEJ50_01650</name>
</gene>
<feature type="domain" description="Peptidase M15C" evidence="1">
    <location>
        <begin position="130"/>
        <end position="209"/>
    </location>
</feature>
<dbReference type="SUPFAM" id="SSF55166">
    <property type="entry name" value="Hedgehog/DD-peptidase"/>
    <property type="match status" value="1"/>
</dbReference>
<proteinExistence type="predicted"/>
<dbReference type="InterPro" id="IPR009045">
    <property type="entry name" value="Zn_M74/Hedgehog-like"/>
</dbReference>